<evidence type="ECO:0000259" key="5">
    <source>
        <dbReference type="Pfam" id="PF00561"/>
    </source>
</evidence>
<name>A0A5S4YIB5_9BRAD</name>
<dbReference type="AlphaFoldDB" id="A0A5S4YIB5"/>
<comment type="similarity">
    <text evidence="1 3">Belongs to the peptidase S33 family.</text>
</comment>
<dbReference type="Gene3D" id="3.40.50.1820">
    <property type="entry name" value="alpha/beta hydrolase"/>
    <property type="match status" value="1"/>
</dbReference>
<dbReference type="Proteomes" id="UP000324797">
    <property type="component" value="Unassembled WGS sequence"/>
</dbReference>
<dbReference type="InterPro" id="IPR002410">
    <property type="entry name" value="Peptidase_S33"/>
</dbReference>
<protein>
    <submittedName>
        <fullName evidence="6">Alpha/beta fold hydrolase</fullName>
    </submittedName>
</protein>
<dbReference type="PANTHER" id="PTHR43798">
    <property type="entry name" value="MONOACYLGLYCEROL LIPASE"/>
    <property type="match status" value="1"/>
</dbReference>
<keyword evidence="7" id="KW-1185">Reference proteome</keyword>
<feature type="domain" description="AB hydrolase-1" evidence="5">
    <location>
        <begin position="30"/>
        <end position="276"/>
    </location>
</feature>
<keyword evidence="2 3" id="KW-0378">Hydrolase</keyword>
<evidence type="ECO:0000256" key="1">
    <source>
        <dbReference type="ARBA" id="ARBA00010088"/>
    </source>
</evidence>
<dbReference type="Pfam" id="PF00561">
    <property type="entry name" value="Abhydrolase_1"/>
    <property type="match status" value="1"/>
</dbReference>
<dbReference type="InterPro" id="IPR005945">
    <property type="entry name" value="Pro_imino_pep"/>
</dbReference>
<feature type="active site" description="Nucleophile" evidence="4">
    <location>
        <position position="104"/>
    </location>
</feature>
<evidence type="ECO:0000256" key="3">
    <source>
        <dbReference type="PIRNR" id="PIRNR005539"/>
    </source>
</evidence>
<dbReference type="RefSeq" id="WP_148741563.1">
    <property type="nucleotide sequence ID" value="NZ_VSTH01000078.1"/>
</dbReference>
<dbReference type="PRINTS" id="PR00111">
    <property type="entry name" value="ABHYDROLASE"/>
</dbReference>
<sequence>MTQPRFADAYVSAPGGRVWMRRCGGSAKAPLITLHGGPGSPHDYLEPLVALGDEREIVFYDQLGCGRSDRPADTSLWTIDRFVAELDAVVETVGRKPVHLLGHSWGAMLAVDYAFAHPENVASLILDSPCLSMRRVRSDMQRLRAALPPSVQRVLDSCEAAGNTDSGAYGAAAMVFYRRHVCRKPDWPEPLMRSQENWAWPVYHTMWGPAEFTPVGNLADYEREDGLRDLNRPVLYLCGRHDEITPEATAAYHQQTPGSEFVVFEDSAHVQHLEEPELYEAVVRGFLARAERVGQ</sequence>
<evidence type="ECO:0000256" key="2">
    <source>
        <dbReference type="ARBA" id="ARBA00022801"/>
    </source>
</evidence>
<gene>
    <name evidence="6" type="ORF">FXV83_22465</name>
</gene>
<dbReference type="PIRSF" id="PIRSF005539">
    <property type="entry name" value="Pept_S33_TRI_F1"/>
    <property type="match status" value="1"/>
</dbReference>
<dbReference type="GO" id="GO:0008233">
    <property type="term" value="F:peptidase activity"/>
    <property type="evidence" value="ECO:0007669"/>
    <property type="project" value="InterPro"/>
</dbReference>
<proteinExistence type="inferred from homology"/>
<dbReference type="EMBL" id="VSTH01000078">
    <property type="protein sequence ID" value="TYO64151.1"/>
    <property type="molecule type" value="Genomic_DNA"/>
</dbReference>
<dbReference type="GO" id="GO:0006508">
    <property type="term" value="P:proteolysis"/>
    <property type="evidence" value="ECO:0007669"/>
    <property type="project" value="InterPro"/>
</dbReference>
<evidence type="ECO:0000313" key="7">
    <source>
        <dbReference type="Proteomes" id="UP000324797"/>
    </source>
</evidence>
<evidence type="ECO:0000256" key="4">
    <source>
        <dbReference type="PIRSR" id="PIRSR005539-1"/>
    </source>
</evidence>
<reference evidence="6 7" key="1">
    <citation type="submission" date="2019-08" db="EMBL/GenBank/DDBJ databases">
        <title>Bradyrhizobium hipponensis sp. nov., a rhizobium isolated from a Lupinus angustifolius root nodule in Tunisia.</title>
        <authorList>
            <person name="Off K."/>
            <person name="Rejili M."/>
            <person name="Mars M."/>
            <person name="Brachmann A."/>
            <person name="Marin M."/>
        </authorList>
    </citation>
    <scope>NUCLEOTIDE SEQUENCE [LARGE SCALE GENOMIC DNA]</scope>
    <source>
        <strain evidence="7">aSej3</strain>
    </source>
</reference>
<dbReference type="InterPro" id="IPR000073">
    <property type="entry name" value="AB_hydrolase_1"/>
</dbReference>
<feature type="active site" description="Proton donor" evidence="4">
    <location>
        <position position="269"/>
    </location>
</feature>
<dbReference type="PANTHER" id="PTHR43798:SF33">
    <property type="entry name" value="HYDROLASE, PUTATIVE (AFU_ORTHOLOGUE AFUA_2G14860)-RELATED"/>
    <property type="match status" value="1"/>
</dbReference>
<dbReference type="NCBIfam" id="TIGR01250">
    <property type="entry name" value="pro_imino_pep_2"/>
    <property type="match status" value="1"/>
</dbReference>
<dbReference type="InterPro" id="IPR050266">
    <property type="entry name" value="AB_hydrolase_sf"/>
</dbReference>
<comment type="caution">
    <text evidence="6">The sequence shown here is derived from an EMBL/GenBank/DDBJ whole genome shotgun (WGS) entry which is preliminary data.</text>
</comment>
<dbReference type="GO" id="GO:0016020">
    <property type="term" value="C:membrane"/>
    <property type="evidence" value="ECO:0007669"/>
    <property type="project" value="TreeGrafter"/>
</dbReference>
<organism evidence="6 7">
    <name type="scientific">Bradyrhizobium hipponense</name>
    <dbReference type="NCBI Taxonomy" id="2605638"/>
    <lineage>
        <taxon>Bacteria</taxon>
        <taxon>Pseudomonadati</taxon>
        <taxon>Pseudomonadota</taxon>
        <taxon>Alphaproteobacteria</taxon>
        <taxon>Hyphomicrobiales</taxon>
        <taxon>Nitrobacteraceae</taxon>
        <taxon>Bradyrhizobium</taxon>
    </lineage>
</organism>
<dbReference type="InterPro" id="IPR029058">
    <property type="entry name" value="AB_hydrolase_fold"/>
</dbReference>
<dbReference type="PRINTS" id="PR00793">
    <property type="entry name" value="PROAMNOPTASE"/>
</dbReference>
<accession>A0A5S4YIB5</accession>
<dbReference type="SUPFAM" id="SSF53474">
    <property type="entry name" value="alpha/beta-Hydrolases"/>
    <property type="match status" value="1"/>
</dbReference>
<feature type="active site" evidence="4">
    <location>
        <position position="242"/>
    </location>
</feature>
<evidence type="ECO:0000313" key="6">
    <source>
        <dbReference type="EMBL" id="TYO64151.1"/>
    </source>
</evidence>